<feature type="compositionally biased region" description="Polar residues" evidence="2">
    <location>
        <begin position="437"/>
        <end position="458"/>
    </location>
</feature>
<proteinExistence type="predicted"/>
<feature type="region of interest" description="Disordered" evidence="2">
    <location>
        <begin position="416"/>
        <end position="504"/>
    </location>
</feature>
<feature type="region of interest" description="Disordered" evidence="2">
    <location>
        <begin position="754"/>
        <end position="778"/>
    </location>
</feature>
<feature type="compositionally biased region" description="Polar residues" evidence="2">
    <location>
        <begin position="421"/>
        <end position="430"/>
    </location>
</feature>
<feature type="compositionally biased region" description="Low complexity" evidence="2">
    <location>
        <begin position="588"/>
        <end position="602"/>
    </location>
</feature>
<dbReference type="VEuPathDB" id="TriTrypDB:LdCL_220018800"/>
<feature type="region of interest" description="Disordered" evidence="2">
    <location>
        <begin position="1"/>
        <end position="67"/>
    </location>
</feature>
<evidence type="ECO:0000313" key="5">
    <source>
        <dbReference type="Proteomes" id="UP000274082"/>
    </source>
</evidence>
<evidence type="ECO:0000313" key="4">
    <source>
        <dbReference type="EMBL" id="AYU78831.1"/>
    </source>
</evidence>
<dbReference type="InterPro" id="IPR056614">
    <property type="entry name" value="FAZ1_cons"/>
</dbReference>
<feature type="domain" description="Flagellar attachment zone protein 1 conserved" evidence="3">
    <location>
        <begin position="812"/>
        <end position="896"/>
    </location>
</feature>
<feature type="coiled-coil region" evidence="1">
    <location>
        <begin position="136"/>
        <end position="192"/>
    </location>
</feature>
<feature type="coiled-coil region" evidence="1">
    <location>
        <begin position="1143"/>
        <end position="1590"/>
    </location>
</feature>
<feature type="coiled-coil region" evidence="1">
    <location>
        <begin position="1087"/>
        <end position="1114"/>
    </location>
</feature>
<feature type="coiled-coil region" evidence="1">
    <location>
        <begin position="1619"/>
        <end position="2038"/>
    </location>
</feature>
<feature type="compositionally biased region" description="Basic residues" evidence="2">
    <location>
        <begin position="52"/>
        <end position="61"/>
    </location>
</feature>
<feature type="region of interest" description="Disordered" evidence="2">
    <location>
        <begin position="548"/>
        <end position="608"/>
    </location>
</feature>
<organism evidence="4 5">
    <name type="scientific">Leishmania donovani</name>
    <dbReference type="NCBI Taxonomy" id="5661"/>
    <lineage>
        <taxon>Eukaryota</taxon>
        <taxon>Discoba</taxon>
        <taxon>Euglenozoa</taxon>
        <taxon>Kinetoplastea</taxon>
        <taxon>Metakinetoplastina</taxon>
        <taxon>Trypanosomatida</taxon>
        <taxon>Trypanosomatidae</taxon>
        <taxon>Leishmaniinae</taxon>
        <taxon>Leishmania</taxon>
    </lineage>
</organism>
<dbReference type="OrthoDB" id="268041at2759"/>
<dbReference type="PANTHER" id="PTHR34251">
    <property type="entry name" value="LEUCINE-, GLUTAMATE- AND LYSINE-RICH PROTEIN 1"/>
    <property type="match status" value="1"/>
</dbReference>
<feature type="domain" description="Flagellar attachment zone protein 1 conserved" evidence="3">
    <location>
        <begin position="2594"/>
        <end position="2681"/>
    </location>
</feature>
<dbReference type="EMBL" id="CP029521">
    <property type="protein sequence ID" value="AYU78831.1"/>
    <property type="molecule type" value="Genomic_DNA"/>
</dbReference>
<dbReference type="PANTHER" id="PTHR34251:SF1">
    <property type="entry name" value="LEUCINE, GLUTAMATE AND LYSINE RICH 1"/>
    <property type="match status" value="1"/>
</dbReference>
<dbReference type="VEuPathDB" id="TriTrypDB:LdBPK_221160.1"/>
<name>A0A3S7WXA2_LEIDO</name>
<feature type="compositionally biased region" description="Basic and acidic residues" evidence="2">
    <location>
        <begin position="767"/>
        <end position="778"/>
    </location>
</feature>
<accession>A0A3S7WXA2</accession>
<sequence>MLYAASTTAARRPRLAEPRPMPTAASPSGGTPAGSLGESAPRGVGVPSELHHRAHRSRPRRSVSPVLSRQDVLKAVKDRLEHTAQFIYPGSVVVYEFLNDAQEWRWALGTVQQVHTHTVTLAEWSCQQGGANDGVMQALKNERSRVQQELEDHQASILALRAELGAVRTRNEADMNATREAIEARRRELEAREGALHVCRQRGVPLQCTYKDGYSAADESDSADDVFAAVLRAALSIVEDYVPATPLPWPKVWATVSDPLFLHRCIDYDVGYDMSLQQYDEIEAHFFGSGAITEAKVHRAMASMEQRMPDAAEFLCTVANWLFTQLAAFRVYQQCARTQSRADMLQQRLTHHVNALKATARKLRQVQAQLRVFSGAPGTSSSAARSEVQFTFVPAQGIATDVLRCAIICPVPSHSRRHTGTRVTAAQKATASGELKSPSSTSKGAAMMTATTSSSGHPSLNLDALGNRDRVGSAAAPSESARSPHHHREQARSTPCPPSPSVIPVPKAATEVVLLGHEELEEIAARAVHSRPELYQAVDDLLQECGHHQRDAHHARALASERAERRRRRRETAKSQAEGFATDAPWDAAPGPTAASSGPSISVTLPTSHSSPVAAAQNVPTMLFLPGSKDAASQSDDEDEVYEEEADARAFQSALLVLQQQLQEARGENEQLQRLLVRETDRHEAVEAELQRQLRDARADHEDAQNRLAGAKIRAEALQVECEDLDRDRDHATSRISALENEIRALESKICSGASAAPASPNMTSIKADKGTTEEDSRVAQLEAELAWLRSSRERWMPHRSDHSDPADDFATTHHHKRLNGSGWNDALQRHPAELRRAATTDAAAACHVVAAAVTGVHFSDNGSRVEFYVDHPSHVTKRQLDDRLHDTPFYECEYILRHCSSPKTGEDLLSQQLADRNATITDLETRLAKRSSTPVPHQPSTAELTQQEDLLHLQKQLRRAAEEIEELNFYDQRRKKSGNGEAVVTVHSVRLPGEDWSVVVQEHPEALREAFIADVSHACHVTRGDVEHIAFGMGSLLATVRVQHDADATMMEMDRRLQEYDYPLTMELYRLRHGPKRGADAALATLAKRDTELADLREQLREAEERARDVEAQQCDKDAELERVRELLSSSMREAECSGEVRGALEDQLEDAAREIRELREQLAVAQVRREALDAELADLREQLREAEERARDVEAQQCDRDAEVDDLREQLREAEERARDVEAQQCDRDAEVADLREQLREAEERARDVEAQQCDRDAEVDDLREQLREAEERARDVEAQQCDRDAELADLREQLREAEERARDVEAQQCDRDAELADLREQLREAEERARDVEAQQCDRDAEVADLREQLREAEERARDVEAQQCDRDAEVADLREQLREAEERARDVEAQQCDRDAEVADLREQLRQAEERARDVEAQQCDRDAELADLREQLREAEERARNVEAQQCDRDAELADLREQLRQAEERARDVEAQQCDRDAELADLREQLREAEERARDVEAQQCDRDAELADLREQLREAEERARDVEAQQCDRDAELADLREQLREAEERARDVEAQQCDRDAEVADLREQLREAEERTRDVEAQQCDRDAELERVRELLSSSMREAECSGEVRGALEDQLEDAAREIRELREQLAVAQVRREALDAELADLREQLREAEERASDVEAQQCDRDAELADLREQLREAEERARDVEAQQCDRDAEVADLREQLREAEERARDVEAQQCDRDAELADLREQLREAEERARDVEAQQCDRDAEVADLREQLREAEERARDVEAQQCDRDAEVADLREQLREAEERARDVEAQQCDRDAEVADLREQLREAEERARDVEAQQCDRDAELADLREQLREAEERARDVEAQQCDRDAEVADLREQLREAEERARDVEAQQCDRDAEVADLREQLRQAEERARDVEAQQCDRDAELADLREQLREAEERARNVEAQQCDRDAELADLREQLRQAEERARDVEAQQCDRDAELADLREQLREAEERARDVEAQQCDRDAELADLREQLREAEERARDVEAQQCDRDAELERVRELLSSSMREAECSGEVRGALEDQLEDAAREIRELREQLAVAQVRREALDAELADLREQLREAEERASDVEAQQCDRDAELADLREQLREAEERTRDVEAQQCDRDAEVADLREQLREAEERARDVEAQQCDRDAEVADLREQLREAEERARDVEAQQCDRDAEVADLREQLREAEERARDVEAQQCDRDAEVADLREQLREAEERARDVEAQQCDRDAEVADLREQLREAEERARDVEAQQCDRDAEVADLREQLREAEERARDVEAQQCDRDAELADLREQLREAEERARDVEAQQCDRDAEVADLREQLREAEERARDVEAQQCDRDAEVADLREQLREAEERTRDVEAQQCDRDAEVADLREQLREAEERARDVEAQQCDRDAEVDDLREQLREAEERARDVEAQQCDRDAEMERVKELLSGAMREAAASSEICRLLEKQVEEATRDVGLLREQLAVAQVRREALGDECAELQQQLLDVESVREASVWKGREALEDLAIKHSGKDAEIAELTEQLRRAAEEIEELNFYDQRRKKSGNGEAVVTVHSVRLPGEDWSVVVQEHPEALREAFIADVSHACHVTRGDVEHIAFGMGSLLATVRVQHDADATMMEMDRRLQEYDYPLTMELYRLRHGPKRGADAALATLAKRDTELAELHRRLCDLEEETSASRRRCGVLVGAMQRCESVGDSDLVRSDAGGLSDAREGVALSVAADVPHVEGVILVITSEESQRAELWRRMLEEALCLSETWTGLLVVSYEERVRAVEQDHELTSMECTDMLERLEEFVNLLEAARAAERAAVDSRDDCERELRALQDRYDREVAANQRLFLQREGRAADRVSGTPSWAAHDEDSGAQRGSSIDDSLSEPDHGDDGGGRSQPVSRTARDTTSEGLREQLEQLKREKEALMEELEAKGMRYRDALALLNEHISQLMEELSLHLRDGVTSANNARALLLEIAELRAAQERTGALAKGGNANRSSGEPSVGGRGSALWGGGSSGAFAPLR</sequence>
<dbReference type="Gene3D" id="1.20.5.340">
    <property type="match status" value="3"/>
</dbReference>
<evidence type="ECO:0000256" key="2">
    <source>
        <dbReference type="SAM" id="MobiDB-lite"/>
    </source>
</evidence>
<dbReference type="Pfam" id="PF23398">
    <property type="entry name" value="FAZ1_cons"/>
    <property type="match status" value="3"/>
</dbReference>
<reference evidence="4 5" key="1">
    <citation type="journal article" date="2018" name="Sci. Rep.">
        <title>A complete Leishmania donovani reference genome identifies novel genetic variations associated with virulence.</title>
        <authorList>
            <person name="Lypaczewski P."/>
            <person name="Hoshizaki J."/>
            <person name="Zhang W.-W."/>
            <person name="McCall L.-I."/>
            <person name="Torcivia-Rodriguez J."/>
            <person name="Simonyan V."/>
            <person name="Kaur A."/>
            <person name="Dewar K."/>
            <person name="Matlashewski G."/>
        </authorList>
    </citation>
    <scope>NUCLEOTIDE SEQUENCE [LARGE SCALE GENOMIC DNA]</scope>
    <source>
        <strain evidence="4 5">LdCL</strain>
    </source>
</reference>
<feature type="coiled-coil region" evidence="1">
    <location>
        <begin position="2067"/>
        <end position="2458"/>
    </location>
</feature>
<dbReference type="VEuPathDB" id="TriTrypDB:LdBPK_221150.1"/>
<feature type="compositionally biased region" description="Gly residues" evidence="2">
    <location>
        <begin position="3035"/>
        <end position="3049"/>
    </location>
</feature>
<dbReference type="SUPFAM" id="SSF90257">
    <property type="entry name" value="Myosin rod fragments"/>
    <property type="match status" value="9"/>
</dbReference>
<feature type="domain" description="Flagellar attachment zone protein 1 conserved" evidence="3">
    <location>
        <begin position="984"/>
        <end position="1071"/>
    </location>
</feature>
<keyword evidence="1" id="KW-0175">Coiled coil</keyword>
<feature type="region of interest" description="Disordered" evidence="2">
    <location>
        <begin position="2885"/>
        <end position="2943"/>
    </location>
</feature>
<feature type="compositionally biased region" description="Basic and acidic residues" evidence="2">
    <location>
        <begin position="548"/>
        <end position="564"/>
    </location>
</feature>
<feature type="coiled-coil region" evidence="1">
    <location>
        <begin position="2487"/>
        <end position="2581"/>
    </location>
</feature>
<dbReference type="InterPro" id="IPR038799">
    <property type="entry name" value="LEKR1"/>
</dbReference>
<dbReference type="VEuPathDB" id="TriTrypDB:LDHU3_22.1690"/>
<gene>
    <name evidence="4" type="ORF">LdCL_220018800</name>
</gene>
<protein>
    <recommendedName>
        <fullName evidence="3">Flagellar attachment zone protein 1 conserved domain-containing protein</fullName>
    </recommendedName>
</protein>
<dbReference type="Gene3D" id="1.10.287.1490">
    <property type="match status" value="1"/>
</dbReference>
<dbReference type="Proteomes" id="UP000274082">
    <property type="component" value="Chromosome 22"/>
</dbReference>
<evidence type="ECO:0000256" key="1">
    <source>
        <dbReference type="SAM" id="Coils"/>
    </source>
</evidence>
<feature type="coiled-coil region" evidence="1">
    <location>
        <begin position="648"/>
        <end position="749"/>
    </location>
</feature>
<feature type="region of interest" description="Disordered" evidence="2">
    <location>
        <begin position="3020"/>
        <end position="3056"/>
    </location>
</feature>
<keyword evidence="5" id="KW-1185">Reference proteome</keyword>
<evidence type="ECO:0000259" key="3">
    <source>
        <dbReference type="Pfam" id="PF23398"/>
    </source>
</evidence>